<dbReference type="Proteomes" id="UP001153678">
    <property type="component" value="Unassembled WGS sequence"/>
</dbReference>
<evidence type="ECO:0000256" key="4">
    <source>
        <dbReference type="SAM" id="MobiDB-lite"/>
    </source>
</evidence>
<keyword evidence="7" id="KW-1185">Reference proteome</keyword>
<feature type="region of interest" description="Disordered" evidence="4">
    <location>
        <begin position="160"/>
        <end position="198"/>
    </location>
</feature>
<keyword evidence="1 3" id="KW-0238">DNA-binding</keyword>
<evidence type="ECO:0000313" key="6">
    <source>
        <dbReference type="EMBL" id="CAI2167514.1"/>
    </source>
</evidence>
<dbReference type="GO" id="GO:0000122">
    <property type="term" value="P:negative regulation of transcription by RNA polymerase II"/>
    <property type="evidence" value="ECO:0007669"/>
    <property type="project" value="TreeGrafter"/>
</dbReference>
<accession>A0A9W4SFD8</accession>
<protein>
    <submittedName>
        <fullName evidence="6">15364_t:CDS:1</fullName>
    </submittedName>
</protein>
<dbReference type="PANTHER" id="PTHR10270:SF161">
    <property type="entry name" value="SEX-DETERMINING REGION Y PROTEIN"/>
    <property type="match status" value="1"/>
</dbReference>
<dbReference type="GO" id="GO:0001228">
    <property type="term" value="F:DNA-binding transcription activator activity, RNA polymerase II-specific"/>
    <property type="evidence" value="ECO:0007669"/>
    <property type="project" value="TreeGrafter"/>
</dbReference>
<dbReference type="InterPro" id="IPR050140">
    <property type="entry name" value="SRY-related_HMG-box_TF-like"/>
</dbReference>
<dbReference type="AlphaFoldDB" id="A0A9W4SFD8"/>
<dbReference type="PANTHER" id="PTHR10270">
    <property type="entry name" value="SOX TRANSCRIPTION FACTOR"/>
    <property type="match status" value="1"/>
</dbReference>
<feature type="compositionally biased region" description="Polar residues" evidence="4">
    <location>
        <begin position="165"/>
        <end position="174"/>
    </location>
</feature>
<sequence>MTQLELIFHNEFDSSNSIQEQELHPLLTNPPYKLSLPISELITPKEKDEKQIKTSKTISKVNKKGAEIAEDSEIESNKPNRTKDIPCDKSVPRPHNAFIIFRTDYAEKVKNFYHPKKISIRLISQLASIQWQVETTTVKSFFQILADMYLQRHKIKYPNYKYSPNRRNSSNTINNDRKTKRKIESKEEKPSKKTKKDDLKDLRKEYMFTWNINDQINDSLELSSVSLSTFEHTSPSNTSNNTIINCCNWDIYTPENTDTSMQITQQHQPIQFIDHSAPPITTTTSPPFAPHAPPATDTNYSYSSQYALDNISLEDYINYLILTVDQPIWNQ</sequence>
<dbReference type="PROSITE" id="PS50118">
    <property type="entry name" value="HMG_BOX_2"/>
    <property type="match status" value="1"/>
</dbReference>
<dbReference type="OrthoDB" id="6247875at2759"/>
<dbReference type="SUPFAM" id="SSF47095">
    <property type="entry name" value="HMG-box"/>
    <property type="match status" value="1"/>
</dbReference>
<dbReference type="Pfam" id="PF00505">
    <property type="entry name" value="HMG_box"/>
    <property type="match status" value="1"/>
</dbReference>
<dbReference type="GO" id="GO:0000978">
    <property type="term" value="F:RNA polymerase II cis-regulatory region sequence-specific DNA binding"/>
    <property type="evidence" value="ECO:0007669"/>
    <property type="project" value="TreeGrafter"/>
</dbReference>
<reference evidence="6" key="1">
    <citation type="submission" date="2022-08" db="EMBL/GenBank/DDBJ databases">
        <authorList>
            <person name="Kallberg Y."/>
            <person name="Tangrot J."/>
            <person name="Rosling A."/>
        </authorList>
    </citation>
    <scope>NUCLEOTIDE SEQUENCE</scope>
    <source>
        <strain evidence="6">Wild A</strain>
    </source>
</reference>
<evidence type="ECO:0000256" key="3">
    <source>
        <dbReference type="PROSITE-ProRule" id="PRU00267"/>
    </source>
</evidence>
<evidence type="ECO:0000256" key="1">
    <source>
        <dbReference type="ARBA" id="ARBA00023125"/>
    </source>
</evidence>
<proteinExistence type="predicted"/>
<keyword evidence="3" id="KW-0539">Nucleus</keyword>
<dbReference type="InterPro" id="IPR009071">
    <property type="entry name" value="HMG_box_dom"/>
</dbReference>
<dbReference type="GO" id="GO:0030154">
    <property type="term" value="P:cell differentiation"/>
    <property type="evidence" value="ECO:0007669"/>
    <property type="project" value="TreeGrafter"/>
</dbReference>
<dbReference type="CDD" id="cd01389">
    <property type="entry name" value="HMG-box_ROX1-like"/>
    <property type="match status" value="1"/>
</dbReference>
<keyword evidence="2" id="KW-0804">Transcription</keyword>
<comment type="caution">
    <text evidence="6">The sequence shown here is derived from an EMBL/GenBank/DDBJ whole genome shotgun (WGS) entry which is preliminary data.</text>
</comment>
<evidence type="ECO:0000313" key="7">
    <source>
        <dbReference type="Proteomes" id="UP001153678"/>
    </source>
</evidence>
<dbReference type="EMBL" id="CAMKVN010000398">
    <property type="protein sequence ID" value="CAI2167514.1"/>
    <property type="molecule type" value="Genomic_DNA"/>
</dbReference>
<feature type="domain" description="HMG box" evidence="5">
    <location>
        <begin position="91"/>
        <end position="161"/>
    </location>
</feature>
<dbReference type="InterPro" id="IPR036910">
    <property type="entry name" value="HMG_box_dom_sf"/>
</dbReference>
<gene>
    <name evidence="6" type="ORF">FWILDA_LOCUS3113</name>
</gene>
<evidence type="ECO:0000256" key="2">
    <source>
        <dbReference type="ARBA" id="ARBA00023163"/>
    </source>
</evidence>
<feature type="compositionally biased region" description="Basic and acidic residues" evidence="4">
    <location>
        <begin position="182"/>
        <end position="198"/>
    </location>
</feature>
<evidence type="ECO:0000259" key="5">
    <source>
        <dbReference type="PROSITE" id="PS50118"/>
    </source>
</evidence>
<dbReference type="GO" id="GO:0005634">
    <property type="term" value="C:nucleus"/>
    <property type="evidence" value="ECO:0007669"/>
    <property type="project" value="UniProtKB-UniRule"/>
</dbReference>
<name>A0A9W4SFD8_9GLOM</name>
<dbReference type="Gene3D" id="1.10.30.10">
    <property type="entry name" value="High mobility group box domain"/>
    <property type="match status" value="1"/>
</dbReference>
<dbReference type="SMART" id="SM00398">
    <property type="entry name" value="HMG"/>
    <property type="match status" value="1"/>
</dbReference>
<feature type="DNA-binding region" description="HMG box" evidence="3">
    <location>
        <begin position="91"/>
        <end position="161"/>
    </location>
</feature>
<organism evidence="6 7">
    <name type="scientific">Funneliformis geosporum</name>
    <dbReference type="NCBI Taxonomy" id="1117311"/>
    <lineage>
        <taxon>Eukaryota</taxon>
        <taxon>Fungi</taxon>
        <taxon>Fungi incertae sedis</taxon>
        <taxon>Mucoromycota</taxon>
        <taxon>Glomeromycotina</taxon>
        <taxon>Glomeromycetes</taxon>
        <taxon>Glomerales</taxon>
        <taxon>Glomeraceae</taxon>
        <taxon>Funneliformis</taxon>
    </lineage>
</organism>